<evidence type="ECO:0000256" key="5">
    <source>
        <dbReference type="PIRSR" id="PIRSR600917-52"/>
    </source>
</evidence>
<comment type="PTM">
    <text evidence="5">The conversion to 3-oxoalanine (also known as C-formylglycine, FGly), of a serine or cysteine residue in prokaryotes and of a cysteine residue in eukaryotes, is critical for catalytic activity.</text>
</comment>
<accession>A0A0F5JJZ2</accession>
<gene>
    <name evidence="8" type="ORF">HMPREF1536_01719</name>
</gene>
<keyword evidence="3" id="KW-0378">Hydrolase</keyword>
<evidence type="ECO:0000256" key="1">
    <source>
        <dbReference type="ARBA" id="ARBA00008779"/>
    </source>
</evidence>
<dbReference type="GO" id="GO:0016787">
    <property type="term" value="F:hydrolase activity"/>
    <property type="evidence" value="ECO:0007669"/>
    <property type="project" value="UniProtKB-KW"/>
</dbReference>
<dbReference type="InterPro" id="IPR000917">
    <property type="entry name" value="Sulfatase_N"/>
</dbReference>
<keyword evidence="9" id="KW-1185">Reference proteome</keyword>
<dbReference type="Gene3D" id="3.40.720.10">
    <property type="entry name" value="Alkaline Phosphatase, subunit A"/>
    <property type="match status" value="1"/>
</dbReference>
<evidence type="ECO:0000256" key="2">
    <source>
        <dbReference type="ARBA" id="ARBA00022729"/>
    </source>
</evidence>
<dbReference type="InterPro" id="IPR017850">
    <property type="entry name" value="Alkaline_phosphatase_core_sf"/>
</dbReference>
<comment type="caution">
    <text evidence="8">The sequence shown here is derived from an EMBL/GenBank/DDBJ whole genome shotgun (WGS) entry which is preliminary data.</text>
</comment>
<dbReference type="Proteomes" id="UP000033035">
    <property type="component" value="Unassembled WGS sequence"/>
</dbReference>
<evidence type="ECO:0000256" key="3">
    <source>
        <dbReference type="ARBA" id="ARBA00022801"/>
    </source>
</evidence>
<dbReference type="InterPro" id="IPR024607">
    <property type="entry name" value="Sulfatase_CS"/>
</dbReference>
<comment type="similarity">
    <text evidence="1">Belongs to the sulfatase family.</text>
</comment>
<protein>
    <recommendedName>
        <fullName evidence="7">Sulfatase N-terminal domain-containing protein</fullName>
    </recommendedName>
</protein>
<dbReference type="EMBL" id="AQHW01000011">
    <property type="protein sequence ID" value="KKB57910.1"/>
    <property type="molecule type" value="Genomic_DNA"/>
</dbReference>
<dbReference type="Pfam" id="PF00884">
    <property type="entry name" value="Sulfatase"/>
    <property type="match status" value="1"/>
</dbReference>
<keyword evidence="2 6" id="KW-0732">Signal</keyword>
<dbReference type="STRING" id="1203610.HMPREF1536_01719"/>
<proteinExistence type="inferred from homology"/>
<organism evidence="8 9">
    <name type="scientific">Parabacteroides gordonii MS-1 = DSM 23371</name>
    <dbReference type="NCBI Taxonomy" id="1203610"/>
    <lineage>
        <taxon>Bacteria</taxon>
        <taxon>Pseudomonadati</taxon>
        <taxon>Bacteroidota</taxon>
        <taxon>Bacteroidia</taxon>
        <taxon>Bacteroidales</taxon>
        <taxon>Tannerellaceae</taxon>
        <taxon>Parabacteroides</taxon>
    </lineage>
</organism>
<dbReference type="AlphaFoldDB" id="A0A0F5JJZ2"/>
<dbReference type="PATRIC" id="fig|1203610.3.peg.1765"/>
<sequence>MEQLKDLFLAGAGLLSVVLPAPASAAGNQPTAKESRPNILFILSDDHTAQAWGIYGGVLADYVKNENIRRLAAEGCVLDNCFCTNSISVPSRAAIMTGAYSHRNGVYTLSDALDPQADNIAKQMQQGGYQTALIGKWHLKTQPMGFDYFSVFHDQGDYIDPVFKTADGWIDDNKGRSGKKEKGFSTDQVTDKTIRWIRERDKEKPFMMCCHFKATHEPWDFPERMKHLYDDVVFPEPANLMEFGREASGRTFDGQQLENMAVRWETASKDPDKWWCKYPELPFSREGMDKETARRETYQKLIRDYLRCGATIDDNIGRLLRFLDEEGLAENTIVVYVSDQGYFLGEHGMFDKRMMYEEPLRMPFVIRYPKEIPAGTRNHDIILNVDFASLLADYAGVDAPDKSQGRSFRDNLKGQAPADWRQTMYYRYWTHHGIRPAHMGIRNHRYKLMFLYADRLNATGSEKTPGTPSWEFYDLLADPKEDHNLYGAPGYEEVIDEMKREMIRQRRALGDTDSETPRMKEIMDKYYW</sequence>
<evidence type="ECO:0000259" key="7">
    <source>
        <dbReference type="Pfam" id="PF00884"/>
    </source>
</evidence>
<dbReference type="SUPFAM" id="SSF53649">
    <property type="entry name" value="Alkaline phosphatase-like"/>
    <property type="match status" value="1"/>
</dbReference>
<feature type="chain" id="PRO_5002490167" description="Sulfatase N-terminal domain-containing protein" evidence="6">
    <location>
        <begin position="26"/>
        <end position="528"/>
    </location>
</feature>
<dbReference type="PROSITE" id="PS00149">
    <property type="entry name" value="SULFATASE_2"/>
    <property type="match status" value="1"/>
</dbReference>
<keyword evidence="4" id="KW-0325">Glycoprotein</keyword>
<feature type="signal peptide" evidence="6">
    <location>
        <begin position="1"/>
        <end position="25"/>
    </location>
</feature>
<evidence type="ECO:0000313" key="8">
    <source>
        <dbReference type="EMBL" id="KKB57910.1"/>
    </source>
</evidence>
<dbReference type="PANTHER" id="PTHR43108">
    <property type="entry name" value="N-ACETYLGLUCOSAMINE-6-SULFATASE FAMILY MEMBER"/>
    <property type="match status" value="1"/>
</dbReference>
<feature type="domain" description="Sulfatase N-terminal" evidence="7">
    <location>
        <begin position="37"/>
        <end position="397"/>
    </location>
</feature>
<evidence type="ECO:0000256" key="4">
    <source>
        <dbReference type="ARBA" id="ARBA00023180"/>
    </source>
</evidence>
<dbReference type="CDD" id="cd16031">
    <property type="entry name" value="G6S_like"/>
    <property type="match status" value="1"/>
</dbReference>
<name>A0A0F5JJZ2_9BACT</name>
<dbReference type="HOGENOM" id="CLU_006332_9_3_10"/>
<dbReference type="RefSeq" id="WP_028726610.1">
    <property type="nucleotide sequence ID" value="NZ_AUAE01000009.1"/>
</dbReference>
<dbReference type="PANTHER" id="PTHR43108:SF6">
    <property type="entry name" value="N-SULPHOGLUCOSAMINE SULPHOHYDROLASE"/>
    <property type="match status" value="1"/>
</dbReference>
<reference evidence="8 9" key="1">
    <citation type="submission" date="2013-04" db="EMBL/GenBank/DDBJ databases">
        <title>The Genome Sequence of Parabacteroides gordonii DSM 23371.</title>
        <authorList>
            <consortium name="The Broad Institute Genomics Platform"/>
            <person name="Earl A."/>
            <person name="Ward D."/>
            <person name="Feldgarden M."/>
            <person name="Gevers D."/>
            <person name="Martens E."/>
            <person name="Sakamoto M."/>
            <person name="Benno Y."/>
            <person name="Suzuki N."/>
            <person name="Matsunaga N."/>
            <person name="Koshihara K."/>
            <person name="Seki M."/>
            <person name="Komiya H."/>
            <person name="Walker B."/>
            <person name="Young S."/>
            <person name="Zeng Q."/>
            <person name="Gargeya S."/>
            <person name="Fitzgerald M."/>
            <person name="Haas B."/>
            <person name="Abouelleil A."/>
            <person name="Allen A.W."/>
            <person name="Alvarado L."/>
            <person name="Arachchi H.M."/>
            <person name="Berlin A.M."/>
            <person name="Chapman S.B."/>
            <person name="Gainer-Dewar J."/>
            <person name="Goldberg J."/>
            <person name="Griggs A."/>
            <person name="Gujja S."/>
            <person name="Hansen M."/>
            <person name="Howarth C."/>
            <person name="Imamovic A."/>
            <person name="Ireland A."/>
            <person name="Larimer J."/>
            <person name="McCowan C."/>
            <person name="Murphy C."/>
            <person name="Pearson M."/>
            <person name="Poon T.W."/>
            <person name="Priest M."/>
            <person name="Roberts A."/>
            <person name="Saif S."/>
            <person name="Shea T."/>
            <person name="Sisk P."/>
            <person name="Sykes S."/>
            <person name="Wortman J."/>
            <person name="Nusbaum C."/>
            <person name="Birren B."/>
        </authorList>
    </citation>
    <scope>NUCLEOTIDE SEQUENCE [LARGE SCALE GENOMIC DNA]</scope>
    <source>
        <strain evidence="8 9">MS-1</strain>
    </source>
</reference>
<evidence type="ECO:0000313" key="9">
    <source>
        <dbReference type="Proteomes" id="UP000033035"/>
    </source>
</evidence>
<feature type="modified residue" description="3-oxoalanine (Ser)" evidence="5">
    <location>
        <position position="88"/>
    </location>
</feature>
<evidence type="ECO:0000256" key="6">
    <source>
        <dbReference type="SAM" id="SignalP"/>
    </source>
</evidence>